<dbReference type="AlphaFoldDB" id="A0A1S3DRF4"/>
<organism evidence="5 6">
    <name type="scientific">Diaphorina citri</name>
    <name type="common">Asian citrus psyllid</name>
    <dbReference type="NCBI Taxonomy" id="121845"/>
    <lineage>
        <taxon>Eukaryota</taxon>
        <taxon>Metazoa</taxon>
        <taxon>Ecdysozoa</taxon>
        <taxon>Arthropoda</taxon>
        <taxon>Hexapoda</taxon>
        <taxon>Insecta</taxon>
        <taxon>Pterygota</taxon>
        <taxon>Neoptera</taxon>
        <taxon>Paraneoptera</taxon>
        <taxon>Hemiptera</taxon>
        <taxon>Sternorrhyncha</taxon>
        <taxon>Psylloidea</taxon>
        <taxon>Psyllidae</taxon>
        <taxon>Diaphorininae</taxon>
        <taxon>Diaphorina</taxon>
    </lineage>
</organism>
<feature type="compositionally biased region" description="Basic and acidic residues" evidence="4">
    <location>
        <begin position="141"/>
        <end position="162"/>
    </location>
</feature>
<name>A0A1S3DRF4_DIACI</name>
<proteinExistence type="predicted"/>
<feature type="non-terminal residue" evidence="6">
    <location>
        <position position="384"/>
    </location>
</feature>
<reference evidence="6" key="1">
    <citation type="submission" date="2025-08" db="UniProtKB">
        <authorList>
            <consortium name="RefSeq"/>
        </authorList>
    </citation>
    <scope>IDENTIFICATION</scope>
</reference>
<dbReference type="STRING" id="121845.A0A1S3DRF4"/>
<keyword evidence="2 3" id="KW-0040">ANK repeat</keyword>
<evidence type="ECO:0000313" key="5">
    <source>
        <dbReference type="Proteomes" id="UP000079169"/>
    </source>
</evidence>
<feature type="region of interest" description="Disordered" evidence="4">
    <location>
        <begin position="134"/>
        <end position="162"/>
    </location>
</feature>
<dbReference type="Gene3D" id="1.25.40.20">
    <property type="entry name" value="Ankyrin repeat-containing domain"/>
    <property type="match status" value="2"/>
</dbReference>
<feature type="repeat" description="ANK" evidence="3">
    <location>
        <begin position="57"/>
        <end position="89"/>
    </location>
</feature>
<dbReference type="InterPro" id="IPR002110">
    <property type="entry name" value="Ankyrin_rpt"/>
</dbReference>
<dbReference type="Pfam" id="PF12796">
    <property type="entry name" value="Ank_2"/>
    <property type="match status" value="1"/>
</dbReference>
<dbReference type="RefSeq" id="XP_008486370.3">
    <property type="nucleotide sequence ID" value="XM_008488148.3"/>
</dbReference>
<feature type="non-terminal residue" evidence="6">
    <location>
        <position position="1"/>
    </location>
</feature>
<feature type="repeat" description="ANK" evidence="3">
    <location>
        <begin position="24"/>
        <end position="56"/>
    </location>
</feature>
<evidence type="ECO:0000313" key="6">
    <source>
        <dbReference type="RefSeq" id="XP_008486370.3"/>
    </source>
</evidence>
<dbReference type="PANTHER" id="PTHR24171">
    <property type="entry name" value="ANKYRIN REPEAT DOMAIN-CONTAINING PROTEIN 39-RELATED"/>
    <property type="match status" value="1"/>
</dbReference>
<dbReference type="InterPro" id="IPR036770">
    <property type="entry name" value="Ankyrin_rpt-contain_sf"/>
</dbReference>
<accession>A0A1S3DRF4</accession>
<dbReference type="PRINTS" id="PR01415">
    <property type="entry name" value="ANKYRIN"/>
</dbReference>
<keyword evidence="5" id="KW-1185">Reference proteome</keyword>
<sequence>SKGDITRVANKISEGGDVNYKDDHSKTPLHKAAEKGHLDIVKKLIESKADINSKDDQGETPLHKAAYYGHLDVVEQLMEKGANVNSKDNKGQIPLHEAELRGHKEVADKLMGEELLSSLTRRISETLKKDDRFKASIKGEQGPKGEKGMKGDTGLEGRDADPEKVAEKLVTDPSHKNKLVTEIANNSDFQGAVAKSVKGDTEFQNSARGPAGSPGPEGPKGEKGDPGLKGEDVKPEKVTEQLMTTKLKELAKAVLDVANNENYKFLDHNNTQASMLFKIVKGENYGDISSTKISNEKNNDVGNFSNIGYFFQDNELYIRNYFTDKNIKIPQEFSFLRVVRDDDGELKLALCNSLGNLLSEYKKYDPEYRELPDFVENSHICLQK</sequence>
<dbReference type="PaxDb" id="121845-A0A1S3DRF4"/>
<keyword evidence="1" id="KW-0677">Repeat</keyword>
<feature type="compositionally biased region" description="Basic and acidic residues" evidence="4">
    <location>
        <begin position="219"/>
        <end position="235"/>
    </location>
</feature>
<evidence type="ECO:0000256" key="1">
    <source>
        <dbReference type="ARBA" id="ARBA00022737"/>
    </source>
</evidence>
<dbReference type="PANTHER" id="PTHR24171:SF9">
    <property type="entry name" value="ANKYRIN REPEAT DOMAIN-CONTAINING PROTEIN 39"/>
    <property type="match status" value="1"/>
</dbReference>
<evidence type="ECO:0000256" key="2">
    <source>
        <dbReference type="ARBA" id="ARBA00023043"/>
    </source>
</evidence>
<dbReference type="PROSITE" id="PS50088">
    <property type="entry name" value="ANK_REPEAT"/>
    <property type="match status" value="2"/>
</dbReference>
<dbReference type="SMART" id="SM00248">
    <property type="entry name" value="ANK"/>
    <property type="match status" value="3"/>
</dbReference>
<evidence type="ECO:0000256" key="3">
    <source>
        <dbReference type="PROSITE-ProRule" id="PRU00023"/>
    </source>
</evidence>
<dbReference type="PROSITE" id="PS50297">
    <property type="entry name" value="ANK_REP_REGION"/>
    <property type="match status" value="2"/>
</dbReference>
<feature type="region of interest" description="Disordered" evidence="4">
    <location>
        <begin position="195"/>
        <end position="235"/>
    </location>
</feature>
<evidence type="ECO:0000256" key="4">
    <source>
        <dbReference type="SAM" id="MobiDB-lite"/>
    </source>
</evidence>
<protein>
    <submittedName>
        <fullName evidence="6">Ankyrin repeat domain-containing protein 31</fullName>
    </submittedName>
</protein>
<dbReference type="GeneID" id="103523074"/>
<dbReference type="Gene3D" id="1.20.5.320">
    <property type="entry name" value="6-Phosphogluconate Dehydrogenase, domain 3"/>
    <property type="match status" value="1"/>
</dbReference>
<dbReference type="SUPFAM" id="SSF48403">
    <property type="entry name" value="Ankyrin repeat"/>
    <property type="match status" value="1"/>
</dbReference>
<gene>
    <name evidence="6" type="primary">LOC103523074</name>
</gene>
<dbReference type="Proteomes" id="UP000079169">
    <property type="component" value="Unplaced"/>
</dbReference>
<dbReference type="KEGG" id="dci:103523074"/>